<dbReference type="GO" id="GO:0000976">
    <property type="term" value="F:transcription cis-regulatory region binding"/>
    <property type="evidence" value="ECO:0007669"/>
    <property type="project" value="TreeGrafter"/>
</dbReference>
<dbReference type="FunCoup" id="A0A7X0JSY4">
    <property type="interactions" value="43"/>
</dbReference>
<sequence length="335" mass="38541">MANPRFPASYVAILSEMLKDYGHPTEPMLATVGLSNEYLDQPDASITDQQLRHLLETAAKISGDSALGLHFGQRLTLTSHGVVGYALMSCNNLFSALDLLMKYYRLLMNSAMLTIEQGTDHILLEHKNLGQDLMNPNFDEEIFSAGIVTAVRQLLHREKLPMELYFVYPEPEHVEEYHKTFDCPIHFEHHRNVIKLENNLLQEKPEFANPSMLKIYQQQCDKLLARLDDKADLSSSVRRMLISENSGFPKLEAMAEKFHMSPRTFRRRLQDEGNSFQKISDEVKRQLAEDYLRNANFSIETIASLVGFNDISNFRRAFIRWTGESPASFQKRQRP</sequence>
<protein>
    <submittedName>
        <fullName evidence="5">AraC-like DNA-binding protein</fullName>
    </submittedName>
</protein>
<dbReference type="InParanoid" id="A0A7X0JSY4"/>
<dbReference type="AlphaFoldDB" id="A0A7X0JSY4"/>
<dbReference type="PANTHER" id="PTHR47894">
    <property type="entry name" value="HTH-TYPE TRANSCRIPTIONAL REGULATOR GADX"/>
    <property type="match status" value="1"/>
</dbReference>
<gene>
    <name evidence="5" type="ORF">HNR48_001118</name>
</gene>
<reference evidence="5 6" key="1">
    <citation type="submission" date="2020-08" db="EMBL/GenBank/DDBJ databases">
        <title>Genomic Encyclopedia of Type Strains, Phase IV (KMG-IV): sequencing the most valuable type-strain genomes for metagenomic binning, comparative biology and taxonomic classification.</title>
        <authorList>
            <person name="Goeker M."/>
        </authorList>
    </citation>
    <scope>NUCLEOTIDE SEQUENCE [LARGE SCALE GENOMIC DNA]</scope>
    <source>
        <strain evidence="5 6">DSM 22368</strain>
    </source>
</reference>
<dbReference type="EMBL" id="JACHHT010000001">
    <property type="protein sequence ID" value="MBB6520840.1"/>
    <property type="molecule type" value="Genomic_DNA"/>
</dbReference>
<dbReference type="Gene3D" id="1.10.10.60">
    <property type="entry name" value="Homeodomain-like"/>
    <property type="match status" value="1"/>
</dbReference>
<dbReference type="PANTHER" id="PTHR47894:SF1">
    <property type="entry name" value="HTH-TYPE TRANSCRIPTIONAL REGULATOR VQSM"/>
    <property type="match status" value="1"/>
</dbReference>
<evidence type="ECO:0000256" key="1">
    <source>
        <dbReference type="ARBA" id="ARBA00023015"/>
    </source>
</evidence>
<organism evidence="5 6">
    <name type="scientific">Pseudoteredinibacter isoporae</name>
    <dbReference type="NCBI Taxonomy" id="570281"/>
    <lineage>
        <taxon>Bacteria</taxon>
        <taxon>Pseudomonadati</taxon>
        <taxon>Pseudomonadota</taxon>
        <taxon>Gammaproteobacteria</taxon>
        <taxon>Cellvibrionales</taxon>
        <taxon>Cellvibrionaceae</taxon>
        <taxon>Pseudoteredinibacter</taxon>
    </lineage>
</organism>
<dbReference type="Proteomes" id="UP000528457">
    <property type="component" value="Unassembled WGS sequence"/>
</dbReference>
<accession>A0A7X0JSY4</accession>
<evidence type="ECO:0000313" key="6">
    <source>
        <dbReference type="Proteomes" id="UP000528457"/>
    </source>
</evidence>
<evidence type="ECO:0000259" key="4">
    <source>
        <dbReference type="PROSITE" id="PS01124"/>
    </source>
</evidence>
<keyword evidence="2 5" id="KW-0238">DNA-binding</keyword>
<dbReference type="Pfam" id="PF12625">
    <property type="entry name" value="Arabinose_bd"/>
    <property type="match status" value="1"/>
</dbReference>
<dbReference type="RefSeq" id="WP_166850116.1">
    <property type="nucleotide sequence ID" value="NZ_JAAONY010000001.1"/>
</dbReference>
<dbReference type="Pfam" id="PF12833">
    <property type="entry name" value="HTH_18"/>
    <property type="match status" value="1"/>
</dbReference>
<evidence type="ECO:0000313" key="5">
    <source>
        <dbReference type="EMBL" id="MBB6520840.1"/>
    </source>
</evidence>
<dbReference type="SUPFAM" id="SSF46689">
    <property type="entry name" value="Homeodomain-like"/>
    <property type="match status" value="1"/>
</dbReference>
<dbReference type="InterPro" id="IPR018060">
    <property type="entry name" value="HTH_AraC"/>
</dbReference>
<feature type="domain" description="HTH araC/xylS-type" evidence="4">
    <location>
        <begin position="235"/>
        <end position="332"/>
    </location>
</feature>
<dbReference type="SMART" id="SM00342">
    <property type="entry name" value="HTH_ARAC"/>
    <property type="match status" value="1"/>
</dbReference>
<dbReference type="InterPro" id="IPR032687">
    <property type="entry name" value="AraC-type_N"/>
</dbReference>
<dbReference type="GO" id="GO:0003700">
    <property type="term" value="F:DNA-binding transcription factor activity"/>
    <property type="evidence" value="ECO:0007669"/>
    <property type="project" value="InterPro"/>
</dbReference>
<comment type="caution">
    <text evidence="5">The sequence shown here is derived from an EMBL/GenBank/DDBJ whole genome shotgun (WGS) entry which is preliminary data.</text>
</comment>
<proteinExistence type="predicted"/>
<evidence type="ECO:0000256" key="3">
    <source>
        <dbReference type="ARBA" id="ARBA00023163"/>
    </source>
</evidence>
<name>A0A7X0JSY4_9GAMM</name>
<keyword evidence="1" id="KW-0805">Transcription regulation</keyword>
<dbReference type="PROSITE" id="PS01124">
    <property type="entry name" value="HTH_ARAC_FAMILY_2"/>
    <property type="match status" value="1"/>
</dbReference>
<evidence type="ECO:0000256" key="2">
    <source>
        <dbReference type="ARBA" id="ARBA00023125"/>
    </source>
</evidence>
<dbReference type="GO" id="GO:0005829">
    <property type="term" value="C:cytosol"/>
    <property type="evidence" value="ECO:0007669"/>
    <property type="project" value="TreeGrafter"/>
</dbReference>
<keyword evidence="6" id="KW-1185">Reference proteome</keyword>
<keyword evidence="3" id="KW-0804">Transcription</keyword>
<dbReference type="InterPro" id="IPR009057">
    <property type="entry name" value="Homeodomain-like_sf"/>
</dbReference>